<sequence length="234" mass="25300">MTDYFFSAPSLRQLSTTKVVPYAPSTAFAALSDLSAYERATSLIYRSSVTTKDGNGLPKTAKLDVGYPALYLNETWLCHVKCDRTKRTVEVTPAGSEFQSSVVESYLMRWTISPVANDKGQAEIKLNLEVKFKGPMVDSMFAVLPDVAGRIMYRFSALVEAQDKKEKEAAKKKPVPAKKAASSPAPKAPAAKSVSVAKAPALKAPAEPAMTPAKRIPKKLEVRSQSTGAKQQAS</sequence>
<dbReference type="SUPFAM" id="SSF55961">
    <property type="entry name" value="Bet v1-like"/>
    <property type="match status" value="1"/>
</dbReference>
<evidence type="ECO:0000259" key="2">
    <source>
        <dbReference type="Pfam" id="PF03364"/>
    </source>
</evidence>
<feature type="region of interest" description="Disordered" evidence="1">
    <location>
        <begin position="166"/>
        <end position="234"/>
    </location>
</feature>
<comment type="caution">
    <text evidence="3">The sequence shown here is derived from an EMBL/GenBank/DDBJ whole genome shotgun (WGS) entry which is preliminary data.</text>
</comment>
<dbReference type="EMBL" id="JAXOVC010000007">
    <property type="protein sequence ID" value="KAK4498690.1"/>
    <property type="molecule type" value="Genomic_DNA"/>
</dbReference>
<dbReference type="Pfam" id="PF03364">
    <property type="entry name" value="Polyketide_cyc"/>
    <property type="match status" value="1"/>
</dbReference>
<proteinExistence type="predicted"/>
<evidence type="ECO:0000313" key="4">
    <source>
        <dbReference type="Proteomes" id="UP001305779"/>
    </source>
</evidence>
<protein>
    <recommendedName>
        <fullName evidence="2">Coenzyme Q-binding protein COQ10 START domain-containing protein</fullName>
    </recommendedName>
</protein>
<dbReference type="Gene3D" id="3.30.530.20">
    <property type="match status" value="1"/>
</dbReference>
<accession>A0ABR0EC16</accession>
<reference evidence="3 4" key="1">
    <citation type="journal article" date="2023" name="G3 (Bethesda)">
        <title>A chromosome-level genome assembly of Zasmidium syzygii isolated from banana leaves.</title>
        <authorList>
            <person name="van Westerhoven A.C."/>
            <person name="Mehrabi R."/>
            <person name="Talebi R."/>
            <person name="Steentjes M.B.F."/>
            <person name="Corcolon B."/>
            <person name="Chong P.A."/>
            <person name="Kema G.H.J."/>
            <person name="Seidl M.F."/>
        </authorList>
    </citation>
    <scope>NUCLEOTIDE SEQUENCE [LARGE SCALE GENOMIC DNA]</scope>
    <source>
        <strain evidence="3 4">P124</strain>
    </source>
</reference>
<gene>
    <name evidence="3" type="ORF">PRZ48_009200</name>
</gene>
<feature type="compositionally biased region" description="Low complexity" evidence="1">
    <location>
        <begin position="177"/>
        <end position="209"/>
    </location>
</feature>
<keyword evidence="4" id="KW-1185">Reference proteome</keyword>
<dbReference type="Proteomes" id="UP001305779">
    <property type="component" value="Unassembled WGS sequence"/>
</dbReference>
<organism evidence="3 4">
    <name type="scientific">Zasmidium cellare</name>
    <name type="common">Wine cellar mold</name>
    <name type="synonym">Racodium cellare</name>
    <dbReference type="NCBI Taxonomy" id="395010"/>
    <lineage>
        <taxon>Eukaryota</taxon>
        <taxon>Fungi</taxon>
        <taxon>Dikarya</taxon>
        <taxon>Ascomycota</taxon>
        <taxon>Pezizomycotina</taxon>
        <taxon>Dothideomycetes</taxon>
        <taxon>Dothideomycetidae</taxon>
        <taxon>Mycosphaerellales</taxon>
        <taxon>Mycosphaerellaceae</taxon>
        <taxon>Zasmidium</taxon>
    </lineage>
</organism>
<dbReference type="InterPro" id="IPR005031">
    <property type="entry name" value="COQ10_START"/>
</dbReference>
<name>A0ABR0EC16_ZASCE</name>
<feature type="compositionally biased region" description="Polar residues" evidence="1">
    <location>
        <begin position="223"/>
        <end position="234"/>
    </location>
</feature>
<feature type="domain" description="Coenzyme Q-binding protein COQ10 START" evidence="2">
    <location>
        <begin position="20"/>
        <end position="142"/>
    </location>
</feature>
<evidence type="ECO:0000313" key="3">
    <source>
        <dbReference type="EMBL" id="KAK4498690.1"/>
    </source>
</evidence>
<dbReference type="InterPro" id="IPR023393">
    <property type="entry name" value="START-like_dom_sf"/>
</dbReference>
<evidence type="ECO:0000256" key="1">
    <source>
        <dbReference type="SAM" id="MobiDB-lite"/>
    </source>
</evidence>